<dbReference type="CDD" id="cd07043">
    <property type="entry name" value="STAS_anti-anti-sigma_factors"/>
    <property type="match status" value="1"/>
</dbReference>
<dbReference type="PROSITE" id="PS50801">
    <property type="entry name" value="STAS"/>
    <property type="match status" value="1"/>
</dbReference>
<dbReference type="InterPro" id="IPR002645">
    <property type="entry name" value="STAS_dom"/>
</dbReference>
<dbReference type="Pfam" id="PF13466">
    <property type="entry name" value="STAS_2"/>
    <property type="match status" value="1"/>
</dbReference>
<keyword evidence="3" id="KW-1185">Reference proteome</keyword>
<dbReference type="InterPro" id="IPR036513">
    <property type="entry name" value="STAS_dom_sf"/>
</dbReference>
<dbReference type="Proteomes" id="UP001589718">
    <property type="component" value="Unassembled WGS sequence"/>
</dbReference>
<name>A0ABV5PQN0_STRCM</name>
<evidence type="ECO:0000313" key="3">
    <source>
        <dbReference type="Proteomes" id="UP001589718"/>
    </source>
</evidence>
<gene>
    <name evidence="2" type="ORF">ACFFTU_33070</name>
</gene>
<organism evidence="2 3">
    <name type="scientific">Streptomyces cremeus</name>
    <dbReference type="NCBI Taxonomy" id="66881"/>
    <lineage>
        <taxon>Bacteria</taxon>
        <taxon>Bacillati</taxon>
        <taxon>Actinomycetota</taxon>
        <taxon>Actinomycetes</taxon>
        <taxon>Kitasatosporales</taxon>
        <taxon>Streptomycetaceae</taxon>
        <taxon>Streptomyces</taxon>
    </lineage>
</organism>
<comment type="caution">
    <text evidence="2">The sequence shown here is derived from an EMBL/GenBank/DDBJ whole genome shotgun (WGS) entry which is preliminary data.</text>
</comment>
<dbReference type="SUPFAM" id="SSF52091">
    <property type="entry name" value="SpoIIaa-like"/>
    <property type="match status" value="1"/>
</dbReference>
<sequence>MPGEALMPGEKDSAYRLSVTMGAGCCTVRLTGSVDWQSAPTLQLALIRAALAASGSVRVDLSDLVFADSSFLHLMLDIQRHCRARGSRLGIDSRLRPVVKRLFELTGAHCYFDFADQSLAPAVPHPAPPALPPDPAAG</sequence>
<dbReference type="PANTHER" id="PTHR33495:SF2">
    <property type="entry name" value="ANTI-SIGMA FACTOR ANTAGONIST TM_1081-RELATED"/>
    <property type="match status" value="1"/>
</dbReference>
<proteinExistence type="predicted"/>
<dbReference type="Gene3D" id="3.30.750.24">
    <property type="entry name" value="STAS domain"/>
    <property type="match status" value="1"/>
</dbReference>
<dbReference type="PANTHER" id="PTHR33495">
    <property type="entry name" value="ANTI-SIGMA FACTOR ANTAGONIST TM_1081-RELATED-RELATED"/>
    <property type="match status" value="1"/>
</dbReference>
<reference evidence="2 3" key="1">
    <citation type="submission" date="2024-09" db="EMBL/GenBank/DDBJ databases">
        <authorList>
            <person name="Sun Q."/>
            <person name="Mori K."/>
        </authorList>
    </citation>
    <scope>NUCLEOTIDE SEQUENCE [LARGE SCALE GENOMIC DNA]</scope>
    <source>
        <strain evidence="2 3">JCM 4362</strain>
    </source>
</reference>
<evidence type="ECO:0000313" key="2">
    <source>
        <dbReference type="EMBL" id="MFB9524776.1"/>
    </source>
</evidence>
<dbReference type="RefSeq" id="WP_345219519.1">
    <property type="nucleotide sequence ID" value="NZ_BAAAXE010000002.1"/>
</dbReference>
<dbReference type="EMBL" id="JBHMCR010000024">
    <property type="protein sequence ID" value="MFB9524776.1"/>
    <property type="molecule type" value="Genomic_DNA"/>
</dbReference>
<evidence type="ECO:0000259" key="1">
    <source>
        <dbReference type="PROSITE" id="PS50801"/>
    </source>
</evidence>
<protein>
    <submittedName>
        <fullName evidence="2">STAS domain-containing protein</fullName>
    </submittedName>
</protein>
<feature type="domain" description="STAS" evidence="1">
    <location>
        <begin position="15"/>
        <end position="107"/>
    </location>
</feature>
<dbReference type="InterPro" id="IPR058548">
    <property type="entry name" value="MlaB-like_STAS"/>
</dbReference>
<accession>A0ABV5PQN0</accession>